<dbReference type="KEGG" id="gba:J421_5362"/>
<evidence type="ECO:0000313" key="2">
    <source>
        <dbReference type="EMBL" id="AHG92897.1"/>
    </source>
</evidence>
<gene>
    <name evidence="2" type="ORF">J421_5362</name>
</gene>
<accession>W0RR02</accession>
<protein>
    <submittedName>
        <fullName evidence="2">Uncharacterized protein</fullName>
    </submittedName>
</protein>
<keyword evidence="2" id="KW-0614">Plasmid</keyword>
<keyword evidence="1" id="KW-1133">Transmembrane helix</keyword>
<feature type="transmembrane region" description="Helical" evidence="1">
    <location>
        <begin position="39"/>
        <end position="61"/>
    </location>
</feature>
<proteinExistence type="predicted"/>
<name>W0RR02_9BACT</name>
<keyword evidence="3" id="KW-1185">Reference proteome</keyword>
<dbReference type="EMBL" id="CP007129">
    <property type="protein sequence ID" value="AHG92897.1"/>
    <property type="molecule type" value="Genomic_DNA"/>
</dbReference>
<reference evidence="2 3" key="1">
    <citation type="journal article" date="2014" name="Genome Announc.">
        <title>Genome Sequence and Methylome of Soil Bacterium Gemmatirosa kalamazoonensis KBS708T, a Member of the Rarely Cultivated Gemmatimonadetes Phylum.</title>
        <authorList>
            <person name="Debruyn J.M."/>
            <person name="Radosevich M."/>
            <person name="Wommack K.E."/>
            <person name="Polson S.W."/>
            <person name="Hauser L.J."/>
            <person name="Fawaz M.N."/>
            <person name="Korlach J."/>
            <person name="Tsai Y.C."/>
        </authorList>
    </citation>
    <scope>NUCLEOTIDE SEQUENCE [LARGE SCALE GENOMIC DNA]</scope>
    <source>
        <strain evidence="2 3">KBS708</strain>
        <plasmid evidence="3">Plasmid 1</plasmid>
    </source>
</reference>
<keyword evidence="1" id="KW-0472">Membrane</keyword>
<dbReference type="InParanoid" id="W0RR02"/>
<keyword evidence="1" id="KW-0812">Transmembrane</keyword>
<evidence type="ECO:0000313" key="3">
    <source>
        <dbReference type="Proteomes" id="UP000019151"/>
    </source>
</evidence>
<dbReference type="AlphaFoldDB" id="W0RR02"/>
<organism evidence="2 3">
    <name type="scientific">Gemmatirosa kalamazoonensis</name>
    <dbReference type="NCBI Taxonomy" id="861299"/>
    <lineage>
        <taxon>Bacteria</taxon>
        <taxon>Pseudomonadati</taxon>
        <taxon>Gemmatimonadota</taxon>
        <taxon>Gemmatimonadia</taxon>
        <taxon>Gemmatimonadales</taxon>
        <taxon>Gemmatimonadaceae</taxon>
        <taxon>Gemmatirosa</taxon>
    </lineage>
</organism>
<sequence>MKKLNTVIFSLLRFLLGAAGALWLVGGLGGALKAGLDRAWGPTVTGLLGALVGYGAAYGAFVRFPWESRLEADPPAA</sequence>
<geneLocation type="plasmid" evidence="2 3">
    <name>1</name>
</geneLocation>
<dbReference type="RefSeq" id="WP_025414215.1">
    <property type="nucleotide sequence ID" value="NZ_CP007129.1"/>
</dbReference>
<dbReference type="Proteomes" id="UP000019151">
    <property type="component" value="Plasmid 1"/>
</dbReference>
<evidence type="ECO:0000256" key="1">
    <source>
        <dbReference type="SAM" id="Phobius"/>
    </source>
</evidence>
<dbReference type="HOGENOM" id="CLU_2633007_0_0_0"/>